<keyword evidence="2" id="KW-1185">Reference proteome</keyword>
<reference evidence="1 2" key="1">
    <citation type="submission" date="2017-03" db="EMBL/GenBank/DDBJ databases">
        <title>Draft Genome sequence of Marispirochaeta sp. strain JC444.</title>
        <authorList>
            <person name="Shivani Y."/>
            <person name="Subhash Y."/>
            <person name="Sasikala C."/>
            <person name="Ramana C."/>
        </authorList>
    </citation>
    <scope>NUCLEOTIDE SEQUENCE [LARGE SCALE GENOMIC DNA]</scope>
    <source>
        <strain evidence="1 2">JC444</strain>
    </source>
</reference>
<dbReference type="PANTHER" id="PTHR39450">
    <property type="entry name" value="MOLYBDOPTERIN OXIDOREDUCTASE, 4FE-4S CLUSTER-BINDING SUBUNIT"/>
    <property type="match status" value="1"/>
</dbReference>
<name>A0A1Y1RZK7_9SPIO</name>
<dbReference type="Gene3D" id="3.10.530.10">
    <property type="entry name" value="CPE0013-like"/>
    <property type="match status" value="1"/>
</dbReference>
<organism evidence="1 2">
    <name type="scientific">Marispirochaeta aestuarii</name>
    <dbReference type="NCBI Taxonomy" id="1963862"/>
    <lineage>
        <taxon>Bacteria</taxon>
        <taxon>Pseudomonadati</taxon>
        <taxon>Spirochaetota</taxon>
        <taxon>Spirochaetia</taxon>
        <taxon>Spirochaetales</taxon>
        <taxon>Spirochaetaceae</taxon>
        <taxon>Marispirochaeta</taxon>
    </lineage>
</organism>
<dbReference type="AlphaFoldDB" id="A0A1Y1RZK7"/>
<dbReference type="OrthoDB" id="9811531at2"/>
<dbReference type="Proteomes" id="UP000192343">
    <property type="component" value="Unassembled WGS sequence"/>
</dbReference>
<dbReference type="Pfam" id="PF07892">
    <property type="entry name" value="DUF1667"/>
    <property type="match status" value="1"/>
</dbReference>
<evidence type="ECO:0008006" key="3">
    <source>
        <dbReference type="Google" id="ProtNLM"/>
    </source>
</evidence>
<dbReference type="STRING" id="1963862.B4O97_09315"/>
<dbReference type="InterPro" id="IPR012460">
    <property type="entry name" value="DUF1667"/>
</dbReference>
<dbReference type="RefSeq" id="WP_083050295.1">
    <property type="nucleotide sequence ID" value="NZ_MWQY01000009.1"/>
</dbReference>
<dbReference type="SUPFAM" id="SSF160148">
    <property type="entry name" value="CPE0013-like"/>
    <property type="match status" value="1"/>
</dbReference>
<protein>
    <recommendedName>
        <fullName evidence="3">Molybdopterin oxidoreductase</fullName>
    </recommendedName>
</protein>
<dbReference type="PANTHER" id="PTHR39450:SF1">
    <property type="entry name" value="DUF1667 DOMAIN-CONTAINING PROTEIN"/>
    <property type="match status" value="1"/>
</dbReference>
<comment type="caution">
    <text evidence="1">The sequence shown here is derived from an EMBL/GenBank/DDBJ whole genome shotgun (WGS) entry which is preliminary data.</text>
</comment>
<evidence type="ECO:0000313" key="2">
    <source>
        <dbReference type="Proteomes" id="UP000192343"/>
    </source>
</evidence>
<evidence type="ECO:0000313" key="1">
    <source>
        <dbReference type="EMBL" id="ORC35363.1"/>
    </source>
</evidence>
<gene>
    <name evidence="1" type="ORF">B4O97_09315</name>
</gene>
<accession>A0A1Y1RZK7</accession>
<sequence>MKKDLICISCPIGCRLTVEGENPEKISVSGNRCPRGEIYGREEALAPSRMVTATVAIESEKLARLPVKTDRPIGREHIPSLLNQLYALELVPPVYCGDIILDDFAESGVRILATRTIEA</sequence>
<dbReference type="InterPro" id="IPR036593">
    <property type="entry name" value="CPE0013-like_sf"/>
</dbReference>
<dbReference type="EMBL" id="MWQY01000009">
    <property type="protein sequence ID" value="ORC35363.1"/>
    <property type="molecule type" value="Genomic_DNA"/>
</dbReference>
<proteinExistence type="predicted"/>